<feature type="region of interest" description="Disordered" evidence="1">
    <location>
        <begin position="39"/>
        <end position="97"/>
    </location>
</feature>
<evidence type="ECO:0000256" key="1">
    <source>
        <dbReference type="SAM" id="MobiDB-lite"/>
    </source>
</evidence>
<feature type="compositionally biased region" description="Polar residues" evidence="1">
    <location>
        <begin position="43"/>
        <end position="55"/>
    </location>
</feature>
<feature type="region of interest" description="Disordered" evidence="1">
    <location>
        <begin position="1"/>
        <end position="27"/>
    </location>
</feature>
<evidence type="ECO:0000313" key="2">
    <source>
        <dbReference type="EnsemblPlants" id="AET7Gv20588500.4"/>
    </source>
</evidence>
<reference evidence="3" key="1">
    <citation type="journal article" date="2014" name="Science">
        <title>Ancient hybridizations among the ancestral genomes of bread wheat.</title>
        <authorList>
            <consortium name="International Wheat Genome Sequencing Consortium,"/>
            <person name="Marcussen T."/>
            <person name="Sandve S.R."/>
            <person name="Heier L."/>
            <person name="Spannagl M."/>
            <person name="Pfeifer M."/>
            <person name="Jakobsen K.S."/>
            <person name="Wulff B.B."/>
            <person name="Steuernagel B."/>
            <person name="Mayer K.F."/>
            <person name="Olsen O.A."/>
        </authorList>
    </citation>
    <scope>NUCLEOTIDE SEQUENCE [LARGE SCALE GENOMIC DNA]</scope>
    <source>
        <strain evidence="3">cv. AL8/78</strain>
    </source>
</reference>
<evidence type="ECO:0000313" key="3">
    <source>
        <dbReference type="Proteomes" id="UP000015105"/>
    </source>
</evidence>
<organism evidence="2 3">
    <name type="scientific">Aegilops tauschii subsp. strangulata</name>
    <name type="common">Goatgrass</name>
    <dbReference type="NCBI Taxonomy" id="200361"/>
    <lineage>
        <taxon>Eukaryota</taxon>
        <taxon>Viridiplantae</taxon>
        <taxon>Streptophyta</taxon>
        <taxon>Embryophyta</taxon>
        <taxon>Tracheophyta</taxon>
        <taxon>Spermatophyta</taxon>
        <taxon>Magnoliopsida</taxon>
        <taxon>Liliopsida</taxon>
        <taxon>Poales</taxon>
        <taxon>Poaceae</taxon>
        <taxon>BOP clade</taxon>
        <taxon>Pooideae</taxon>
        <taxon>Triticodae</taxon>
        <taxon>Triticeae</taxon>
        <taxon>Triticinae</taxon>
        <taxon>Aegilops</taxon>
    </lineage>
</organism>
<proteinExistence type="predicted"/>
<keyword evidence="3" id="KW-1185">Reference proteome</keyword>
<reference evidence="2" key="5">
    <citation type="journal article" date="2021" name="G3 (Bethesda)">
        <title>Aegilops tauschii genome assembly Aet v5.0 features greater sequence contiguity and improved annotation.</title>
        <authorList>
            <person name="Wang L."/>
            <person name="Zhu T."/>
            <person name="Rodriguez J.C."/>
            <person name="Deal K.R."/>
            <person name="Dubcovsky J."/>
            <person name="McGuire P.E."/>
            <person name="Lux T."/>
            <person name="Spannagl M."/>
            <person name="Mayer K.F.X."/>
            <person name="Baldrich P."/>
            <person name="Meyers B.C."/>
            <person name="Huo N."/>
            <person name="Gu Y.Q."/>
            <person name="Zhou H."/>
            <person name="Devos K.M."/>
            <person name="Bennetzen J.L."/>
            <person name="Unver T."/>
            <person name="Budak H."/>
            <person name="Gulick P.J."/>
            <person name="Galiba G."/>
            <person name="Kalapos B."/>
            <person name="Nelson D.R."/>
            <person name="Li P."/>
            <person name="You F.M."/>
            <person name="Luo M.C."/>
            <person name="Dvorak J."/>
        </authorList>
    </citation>
    <scope>NUCLEOTIDE SEQUENCE [LARGE SCALE GENOMIC DNA]</scope>
    <source>
        <strain evidence="2">cv. AL8/78</strain>
    </source>
</reference>
<dbReference type="Gramene" id="AET7Gv20588500.4">
    <property type="protein sequence ID" value="AET7Gv20588500.4"/>
    <property type="gene ID" value="AET7Gv20588500"/>
</dbReference>
<protein>
    <submittedName>
        <fullName evidence="2">Uncharacterized protein</fullName>
    </submittedName>
</protein>
<dbReference type="AlphaFoldDB" id="A0A453RI57"/>
<feature type="compositionally biased region" description="Basic and acidic residues" evidence="1">
    <location>
        <begin position="58"/>
        <end position="85"/>
    </location>
</feature>
<sequence>QRPTFLGEKRTEWPSRRAIPVPPSPGVYTHIHRIPYAKIRINKGNTTTGGHSPSVTYPEEHTEPREVGERQRQQSSTRGEKEKKAPASPLPPAVPSPKPRFSRCIAVNVCISPAPSVPHPSEIWNPTLLLLPPCASFPLVSWICLGEGRRWLGFHFLCLSSCSCA</sequence>
<feature type="compositionally biased region" description="Pro residues" evidence="1">
    <location>
        <begin position="88"/>
        <end position="97"/>
    </location>
</feature>
<dbReference type="Proteomes" id="UP000015105">
    <property type="component" value="Chromosome 7D"/>
</dbReference>
<accession>A0A453RI57</accession>
<dbReference type="EnsemblPlants" id="AET7Gv20588500.4">
    <property type="protein sequence ID" value="AET7Gv20588500.4"/>
    <property type="gene ID" value="AET7Gv20588500"/>
</dbReference>
<reference evidence="2" key="4">
    <citation type="submission" date="2019-03" db="UniProtKB">
        <authorList>
            <consortium name="EnsemblPlants"/>
        </authorList>
    </citation>
    <scope>IDENTIFICATION</scope>
</reference>
<name>A0A453RI57_AEGTS</name>
<reference evidence="2" key="3">
    <citation type="journal article" date="2017" name="Nature">
        <title>Genome sequence of the progenitor of the wheat D genome Aegilops tauschii.</title>
        <authorList>
            <person name="Luo M.C."/>
            <person name="Gu Y.Q."/>
            <person name="Puiu D."/>
            <person name="Wang H."/>
            <person name="Twardziok S.O."/>
            <person name="Deal K.R."/>
            <person name="Huo N."/>
            <person name="Zhu T."/>
            <person name="Wang L."/>
            <person name="Wang Y."/>
            <person name="McGuire P.E."/>
            <person name="Liu S."/>
            <person name="Long H."/>
            <person name="Ramasamy R.K."/>
            <person name="Rodriguez J.C."/>
            <person name="Van S.L."/>
            <person name="Yuan L."/>
            <person name="Wang Z."/>
            <person name="Xia Z."/>
            <person name="Xiao L."/>
            <person name="Anderson O.D."/>
            <person name="Ouyang S."/>
            <person name="Liang Y."/>
            <person name="Zimin A.V."/>
            <person name="Pertea G."/>
            <person name="Qi P."/>
            <person name="Bennetzen J.L."/>
            <person name="Dai X."/>
            <person name="Dawson M.W."/>
            <person name="Muller H.G."/>
            <person name="Kugler K."/>
            <person name="Rivarola-Duarte L."/>
            <person name="Spannagl M."/>
            <person name="Mayer K.F.X."/>
            <person name="Lu F.H."/>
            <person name="Bevan M.W."/>
            <person name="Leroy P."/>
            <person name="Li P."/>
            <person name="You F.M."/>
            <person name="Sun Q."/>
            <person name="Liu Z."/>
            <person name="Lyons E."/>
            <person name="Wicker T."/>
            <person name="Salzberg S.L."/>
            <person name="Devos K.M."/>
            <person name="Dvorak J."/>
        </authorList>
    </citation>
    <scope>NUCLEOTIDE SEQUENCE [LARGE SCALE GENOMIC DNA]</scope>
    <source>
        <strain evidence="2">cv. AL8/78</strain>
    </source>
</reference>
<reference evidence="3" key="2">
    <citation type="journal article" date="2017" name="Nat. Plants">
        <title>The Aegilops tauschii genome reveals multiple impacts of transposons.</title>
        <authorList>
            <person name="Zhao G."/>
            <person name="Zou C."/>
            <person name="Li K."/>
            <person name="Wang K."/>
            <person name="Li T."/>
            <person name="Gao L."/>
            <person name="Zhang X."/>
            <person name="Wang H."/>
            <person name="Yang Z."/>
            <person name="Liu X."/>
            <person name="Jiang W."/>
            <person name="Mao L."/>
            <person name="Kong X."/>
            <person name="Jiao Y."/>
            <person name="Jia J."/>
        </authorList>
    </citation>
    <scope>NUCLEOTIDE SEQUENCE [LARGE SCALE GENOMIC DNA]</scope>
    <source>
        <strain evidence="3">cv. AL8/78</strain>
    </source>
</reference>